<feature type="region of interest" description="Disordered" evidence="4">
    <location>
        <begin position="686"/>
        <end position="741"/>
    </location>
</feature>
<keyword evidence="2" id="KW-0378">Hydrolase</keyword>
<protein>
    <recommendedName>
        <fullName evidence="5">SAC domain-containing protein</fullName>
    </recommendedName>
</protein>
<name>A0A7M7PJF7_STRPU</name>
<dbReference type="Proteomes" id="UP000007110">
    <property type="component" value="Unassembled WGS sequence"/>
</dbReference>
<evidence type="ECO:0000256" key="4">
    <source>
        <dbReference type="SAM" id="MobiDB-lite"/>
    </source>
</evidence>
<feature type="domain" description="SAC" evidence="5">
    <location>
        <begin position="157"/>
        <end position="526"/>
    </location>
</feature>
<sequence>METDFFISNIQKIVLYETKARFYIIGSNNAETEFRVLKIDRTEARELLLTDDKISYTLPQIKDLLQTLRHGNRGASPAPSSSSNPMAGWSRNVSAFGIAGFVRFLEGYYIILITKRKKVAIIGGHTIYKIEDTSMVHIPHDNFRKQHPDEARYLKMFQNVDLSSNFYFSYSYDLTHSLQHNLSAYQNKGEVGNPRVVPIHTKPKFAWNHYLWNRFQDQVHPCWAIHVIHGFVGQCNICVFGRPVLMTLVARRSAHYAGTRFLKRGANSEGGVANEVETEQIVHEASLSELKRGRFASYVQHRGSVPALWSQDITTMVPKPPINIDMADPFAHLAGRHVNDLFSRFGSPVIVVNLVKKREKRKRESHLTEALSASLSYLNQFLPPKHQVQYIHLDMARYTKNKNADVMSKLEKIASRSVEKTGIFLSGHAIHPSIPVREGARTDIPQEGTCEQVFIRQMGVVRTNCVDCLDRTNTAQFVTGKYALGHQLYSLGVVADPELEFDSDVVRMLEDLYEDMGDTLALQYGGSQLVHSISTYRKIAPWTSHSRDIKQTLSRYYSNAFSDNDKQSAINLFLGVFTPREGRPNLWELPTDYYLHHTDASGTGTDKRCARWCDNSVLESLPLPCEEVQKFVVMETADMDHLPEDCIDTYLDLYRPFQLAFLDENFFFKLIPHSLRHYSSRDSKELSPFTARVTQSKRAEDNSSKASRAARAGTPKSSSEDGSTSCGTSSSSDETSDDSCFDAGLGTASRSSLTMKDMFPSMKEAYGVQIKPPERKDVALYQRSTTIWENAGFSTVGLNSQQEVMTLHSDISDSRIKRCMKRATRIIPSSGFSLDTSVRVTPPTVDRASRAKYEAHVLCGANGPRPCLAKDLSRYREYFREPRQFTRHK</sequence>
<dbReference type="RefSeq" id="XP_030850290.1">
    <property type="nucleotide sequence ID" value="XM_030994430.1"/>
</dbReference>
<dbReference type="KEGG" id="spu:591868"/>
<dbReference type="PANTHER" id="PTHR45738:SF5">
    <property type="entry name" value="POLYPHOSPHOINOSITIDE PHOSPHATASE"/>
    <property type="match status" value="1"/>
</dbReference>
<evidence type="ECO:0000256" key="1">
    <source>
        <dbReference type="ARBA" id="ARBA00004308"/>
    </source>
</evidence>
<dbReference type="CTD" id="9896"/>
<dbReference type="PANTHER" id="PTHR45738">
    <property type="entry name" value="POLYPHOSPHOINOSITIDE PHOSPHATASE"/>
    <property type="match status" value="1"/>
</dbReference>
<evidence type="ECO:0000313" key="6">
    <source>
        <dbReference type="EnsemblMetazoa" id="XP_030850290"/>
    </source>
</evidence>
<dbReference type="Pfam" id="PF02383">
    <property type="entry name" value="Syja_N"/>
    <property type="match status" value="1"/>
</dbReference>
<feature type="compositionally biased region" description="Low complexity" evidence="4">
    <location>
        <begin position="720"/>
        <end position="733"/>
    </location>
</feature>
<dbReference type="AlphaFoldDB" id="A0A7M7PJF7"/>
<reference evidence="7" key="1">
    <citation type="submission" date="2015-02" db="EMBL/GenBank/DDBJ databases">
        <title>Genome sequencing for Strongylocentrotus purpuratus.</title>
        <authorList>
            <person name="Murali S."/>
            <person name="Liu Y."/>
            <person name="Vee V."/>
            <person name="English A."/>
            <person name="Wang M."/>
            <person name="Skinner E."/>
            <person name="Han Y."/>
            <person name="Muzny D.M."/>
            <person name="Worley K.C."/>
            <person name="Gibbs R.A."/>
        </authorList>
    </citation>
    <scope>NUCLEOTIDE SEQUENCE</scope>
</reference>
<dbReference type="EnsemblMetazoa" id="XM_030994430">
    <property type="protein sequence ID" value="XP_030850290"/>
    <property type="gene ID" value="LOC591868"/>
</dbReference>
<dbReference type="GeneID" id="591868"/>
<evidence type="ECO:0000259" key="5">
    <source>
        <dbReference type="PROSITE" id="PS50275"/>
    </source>
</evidence>
<evidence type="ECO:0000256" key="2">
    <source>
        <dbReference type="ARBA" id="ARBA00022801"/>
    </source>
</evidence>
<dbReference type="OMA" id="KRKCCAH"/>
<dbReference type="GO" id="GO:0043813">
    <property type="term" value="F:phosphatidylinositol-3,5-bisphosphate 5-phosphatase activity"/>
    <property type="evidence" value="ECO:0000318"/>
    <property type="project" value="GO_Central"/>
</dbReference>
<evidence type="ECO:0000313" key="7">
    <source>
        <dbReference type="Proteomes" id="UP000007110"/>
    </source>
</evidence>
<comment type="subcellular location">
    <subcellularLocation>
        <location evidence="1">Endomembrane system</location>
    </subcellularLocation>
</comment>
<dbReference type="PROSITE" id="PS50275">
    <property type="entry name" value="SAC"/>
    <property type="match status" value="1"/>
</dbReference>
<dbReference type="InParanoid" id="A0A7M7PJF7"/>
<dbReference type="InterPro" id="IPR002013">
    <property type="entry name" value="SAC_dom"/>
</dbReference>
<keyword evidence="3" id="KW-0472">Membrane</keyword>
<accession>A0A7M7PJF7</accession>
<reference evidence="6" key="2">
    <citation type="submission" date="2021-01" db="UniProtKB">
        <authorList>
            <consortium name="EnsemblMetazoa"/>
        </authorList>
    </citation>
    <scope>IDENTIFICATION</scope>
</reference>
<organism evidence="6 7">
    <name type="scientific">Strongylocentrotus purpuratus</name>
    <name type="common">Purple sea urchin</name>
    <dbReference type="NCBI Taxonomy" id="7668"/>
    <lineage>
        <taxon>Eukaryota</taxon>
        <taxon>Metazoa</taxon>
        <taxon>Echinodermata</taxon>
        <taxon>Eleutherozoa</taxon>
        <taxon>Echinozoa</taxon>
        <taxon>Echinoidea</taxon>
        <taxon>Euechinoidea</taxon>
        <taxon>Echinacea</taxon>
        <taxon>Camarodonta</taxon>
        <taxon>Echinidea</taxon>
        <taxon>Strongylocentrotidae</taxon>
        <taxon>Strongylocentrotus</taxon>
    </lineage>
</organism>
<evidence type="ECO:0000256" key="3">
    <source>
        <dbReference type="ARBA" id="ARBA00023136"/>
    </source>
</evidence>
<proteinExistence type="predicted"/>
<dbReference type="GO" id="GO:0046856">
    <property type="term" value="P:phosphatidylinositol dephosphorylation"/>
    <property type="evidence" value="ECO:0000318"/>
    <property type="project" value="GO_Central"/>
</dbReference>
<dbReference type="GO" id="GO:0012505">
    <property type="term" value="C:endomembrane system"/>
    <property type="evidence" value="ECO:0007669"/>
    <property type="project" value="UniProtKB-SubCell"/>
</dbReference>
<dbReference type="InterPro" id="IPR043573">
    <property type="entry name" value="Fig4-like"/>
</dbReference>
<keyword evidence="7" id="KW-1185">Reference proteome</keyword>
<dbReference type="OrthoDB" id="405996at2759"/>